<feature type="compositionally biased region" description="Pro residues" evidence="7">
    <location>
        <begin position="69"/>
        <end position="79"/>
    </location>
</feature>
<evidence type="ECO:0000256" key="7">
    <source>
        <dbReference type="SAM" id="MobiDB-lite"/>
    </source>
</evidence>
<gene>
    <name evidence="9" type="ORF">MRATA1EN1_LOCUS29013</name>
</gene>
<dbReference type="PANTHER" id="PTHR15076">
    <property type="entry name" value="CD99/MIC2 PROTEIN RELATED"/>
    <property type="match status" value="1"/>
</dbReference>
<comment type="subcellular location">
    <subcellularLocation>
        <location evidence="1">Membrane</location>
        <topology evidence="1">Single-pass type I membrane protein</topology>
    </subcellularLocation>
</comment>
<feature type="compositionally biased region" description="Pro residues" evidence="7">
    <location>
        <begin position="90"/>
        <end position="99"/>
    </location>
</feature>
<dbReference type="PANTHER" id="PTHR15076:SF4">
    <property type="entry name" value="GLYCOPROTEIN XG"/>
    <property type="match status" value="1"/>
</dbReference>
<accession>A0ABN9A3Y9</accession>
<evidence type="ECO:0000313" key="9">
    <source>
        <dbReference type="EMBL" id="CAI9180051.1"/>
    </source>
</evidence>
<feature type="compositionally biased region" description="Polar residues" evidence="7">
    <location>
        <begin position="157"/>
        <end position="167"/>
    </location>
</feature>
<dbReference type="EMBL" id="OX460343">
    <property type="protein sequence ID" value="CAI9180051.1"/>
    <property type="molecule type" value="Genomic_DNA"/>
</dbReference>
<keyword evidence="4 8" id="KW-0732">Signal</keyword>
<feature type="signal peptide" evidence="8">
    <location>
        <begin position="1"/>
        <end position="21"/>
    </location>
</feature>
<evidence type="ECO:0000256" key="6">
    <source>
        <dbReference type="ARBA" id="ARBA00023136"/>
    </source>
</evidence>
<comment type="similarity">
    <text evidence="2">Belongs to the CD99 family.</text>
</comment>
<keyword evidence="6" id="KW-0472">Membrane</keyword>
<organism evidence="9 10">
    <name type="scientific">Rangifer tarandus platyrhynchus</name>
    <name type="common">Svalbard reindeer</name>
    <dbReference type="NCBI Taxonomy" id="3082113"/>
    <lineage>
        <taxon>Eukaryota</taxon>
        <taxon>Metazoa</taxon>
        <taxon>Chordata</taxon>
        <taxon>Craniata</taxon>
        <taxon>Vertebrata</taxon>
        <taxon>Euteleostomi</taxon>
        <taxon>Mammalia</taxon>
        <taxon>Eutheria</taxon>
        <taxon>Laurasiatheria</taxon>
        <taxon>Artiodactyla</taxon>
        <taxon>Ruminantia</taxon>
        <taxon>Pecora</taxon>
        <taxon>Cervidae</taxon>
        <taxon>Odocoileinae</taxon>
        <taxon>Rangifer</taxon>
    </lineage>
</organism>
<sequence length="293" mass="30714">MEARQSLLCLTFLCFLLHVRGEYGDFDLADALDDPEPTKKPSSGIYPNPRPPYHPQPGNPDNSGNIYPRPRPPYHPQPGNPDTGGNVYPRPKPPPPRPQPGNSGGFLSDSDLSDGGHYPPRPPAGGGGGGGYHPGHDSYGNRPATRNTGARGGGYSTPGNQQDQSLSPAPKHRPRRTHALSTPRARASSAHRTFPPYDHVSSVASALGRVLAWGQAREASTNIDFGGGGLKVRGFRARTPRTPGFCGEEAEGSGRGGLGVRLQALPSGAGGGGGPWGARLGPAVRRTPSRGRS</sequence>
<evidence type="ECO:0000256" key="8">
    <source>
        <dbReference type="SAM" id="SignalP"/>
    </source>
</evidence>
<feature type="region of interest" description="Disordered" evidence="7">
    <location>
        <begin position="221"/>
        <end position="293"/>
    </location>
</feature>
<reference evidence="9" key="1">
    <citation type="submission" date="2023-04" db="EMBL/GenBank/DDBJ databases">
        <authorList>
            <consortium name="ELIXIR-Norway"/>
        </authorList>
    </citation>
    <scope>NUCLEOTIDE SEQUENCE [LARGE SCALE GENOMIC DNA]</scope>
</reference>
<keyword evidence="5" id="KW-1133">Transmembrane helix</keyword>
<dbReference type="Proteomes" id="UP001176941">
    <property type="component" value="Chromosome X"/>
</dbReference>
<proteinExistence type="inferred from homology"/>
<name>A0ABN9A3Y9_RANTA</name>
<evidence type="ECO:0000313" key="10">
    <source>
        <dbReference type="Proteomes" id="UP001176941"/>
    </source>
</evidence>
<evidence type="ECO:0000256" key="2">
    <source>
        <dbReference type="ARBA" id="ARBA00008763"/>
    </source>
</evidence>
<evidence type="ECO:0000256" key="4">
    <source>
        <dbReference type="ARBA" id="ARBA00022729"/>
    </source>
</evidence>
<feature type="compositionally biased region" description="Pro residues" evidence="7">
    <location>
        <begin position="48"/>
        <end position="58"/>
    </location>
</feature>
<feature type="region of interest" description="Disordered" evidence="7">
    <location>
        <begin position="30"/>
        <end position="197"/>
    </location>
</feature>
<dbReference type="InterPro" id="IPR022078">
    <property type="entry name" value="CD99L2"/>
</dbReference>
<feature type="compositionally biased region" description="Low complexity" evidence="7">
    <location>
        <begin position="105"/>
        <end position="118"/>
    </location>
</feature>
<keyword evidence="3" id="KW-0812">Transmembrane</keyword>
<feature type="chain" id="PRO_5047398373" description="Glycoprotein Xg" evidence="8">
    <location>
        <begin position="22"/>
        <end position="293"/>
    </location>
</feature>
<evidence type="ECO:0008006" key="11">
    <source>
        <dbReference type="Google" id="ProtNLM"/>
    </source>
</evidence>
<evidence type="ECO:0000256" key="5">
    <source>
        <dbReference type="ARBA" id="ARBA00022989"/>
    </source>
</evidence>
<evidence type="ECO:0000256" key="1">
    <source>
        <dbReference type="ARBA" id="ARBA00004479"/>
    </source>
</evidence>
<protein>
    <recommendedName>
        <fullName evidence="11">Glycoprotein Xg</fullName>
    </recommendedName>
</protein>
<feature type="compositionally biased region" description="Gly residues" evidence="7">
    <location>
        <begin position="124"/>
        <end position="133"/>
    </location>
</feature>
<evidence type="ECO:0000256" key="3">
    <source>
        <dbReference type="ARBA" id="ARBA00022692"/>
    </source>
</evidence>
<keyword evidence="10" id="KW-1185">Reference proteome</keyword>